<dbReference type="SMART" id="SM01017">
    <property type="entry name" value="Arrestin_C"/>
    <property type="match status" value="1"/>
</dbReference>
<dbReference type="InterPro" id="IPR011021">
    <property type="entry name" value="Arrestin-like_N"/>
</dbReference>
<dbReference type="PANTHER" id="PTHR11188:SF17">
    <property type="entry name" value="FI21816P1"/>
    <property type="match status" value="1"/>
</dbReference>
<evidence type="ECO:0000259" key="3">
    <source>
        <dbReference type="SMART" id="SM01017"/>
    </source>
</evidence>
<dbReference type="InterPro" id="IPR014752">
    <property type="entry name" value="Arrestin-like_C"/>
</dbReference>
<dbReference type="PANTHER" id="PTHR11188">
    <property type="entry name" value="ARRESTIN DOMAIN CONTAINING PROTEIN"/>
    <property type="match status" value="1"/>
</dbReference>
<evidence type="ECO:0000256" key="2">
    <source>
        <dbReference type="SAM" id="MobiDB-lite"/>
    </source>
</evidence>
<gene>
    <name evidence="4" type="ORF">HUG17_6235</name>
</gene>
<comment type="similarity">
    <text evidence="1">Belongs to the arrestin family.</text>
</comment>
<dbReference type="InterPro" id="IPR050357">
    <property type="entry name" value="Arrestin_domain-protein"/>
</dbReference>
<feature type="region of interest" description="Disordered" evidence="2">
    <location>
        <begin position="299"/>
        <end position="355"/>
    </location>
</feature>
<organism evidence="4">
    <name type="scientific">Dermatophagoides farinae</name>
    <name type="common">American house dust mite</name>
    <dbReference type="NCBI Taxonomy" id="6954"/>
    <lineage>
        <taxon>Eukaryota</taxon>
        <taxon>Metazoa</taxon>
        <taxon>Ecdysozoa</taxon>
        <taxon>Arthropoda</taxon>
        <taxon>Chelicerata</taxon>
        <taxon>Arachnida</taxon>
        <taxon>Acari</taxon>
        <taxon>Acariformes</taxon>
        <taxon>Sarcoptiformes</taxon>
        <taxon>Astigmata</taxon>
        <taxon>Psoroptidia</taxon>
        <taxon>Analgoidea</taxon>
        <taxon>Pyroglyphidae</taxon>
        <taxon>Dermatophagoidinae</taxon>
        <taxon>Dermatophagoides</taxon>
    </lineage>
</organism>
<evidence type="ECO:0000313" key="4">
    <source>
        <dbReference type="EMBL" id="KAH7643873.1"/>
    </source>
</evidence>
<reference evidence="4" key="2">
    <citation type="journal article" date="2021" name="World Allergy Organ. J.">
        <title>Chromosome-level assembly of Dermatophagoides farinae genome and transcriptome reveals two novel allergens Der f 37 and Der f 39.</title>
        <authorList>
            <person name="Chen J."/>
            <person name="Cai Z."/>
            <person name="Fan D."/>
            <person name="Hu J."/>
            <person name="Hou Y."/>
            <person name="He Y."/>
            <person name="Zhang Z."/>
            <person name="Zhao Z."/>
            <person name="Gao P."/>
            <person name="Hu W."/>
            <person name="Sun J."/>
            <person name="Li J."/>
            <person name="Ji K."/>
        </authorList>
    </citation>
    <scope>NUCLEOTIDE SEQUENCE</scope>
    <source>
        <strain evidence="4">JKM2019</strain>
    </source>
</reference>
<dbReference type="GO" id="GO:0005737">
    <property type="term" value="C:cytoplasm"/>
    <property type="evidence" value="ECO:0007669"/>
    <property type="project" value="TreeGrafter"/>
</dbReference>
<accession>A0A9D4P4N7</accession>
<dbReference type="AlphaFoldDB" id="A0A9D4P4N7"/>
<sequence length="355" mass="40239">MNRNLVIKDVEIFLDRDRKIFEMGEMVHGKLRIACQGELHLSKLRIGIVCMSKIRNADDTFDQKKLLEEFYELPRAVSSQILRSGRHEIPFRFRLPDDSESPPSFDGRYGCINYFVECIIDKDGEPGSSLNRGHRYGVEIKLENPVRKSLMLSVSGSSEKDLGIFCFGSGSVSIEAAISRKGHVAGETIKLKTLINNTSTLKVQPRAALYQTQIFMSGDRHRTLEIVLVEPINGSEVDPTEVIEDIIEIPIPTRAQLTMKSSIITIKYFVHVTLDIPHNIDIHINLPIVITNKSAMQEARELNHHHQQQQQQQAMNRHLNSFDDKPKSRKILGIASKARQASTSSSNYDDTDEFE</sequence>
<name>A0A9D4P4N7_DERFA</name>
<dbReference type="InterPro" id="IPR011022">
    <property type="entry name" value="Arrestin_C-like"/>
</dbReference>
<dbReference type="Gene3D" id="2.60.40.640">
    <property type="match status" value="2"/>
</dbReference>
<dbReference type="Proteomes" id="UP000828236">
    <property type="component" value="Unassembled WGS sequence"/>
</dbReference>
<dbReference type="SUPFAM" id="SSF81296">
    <property type="entry name" value="E set domains"/>
    <property type="match status" value="2"/>
</dbReference>
<comment type="caution">
    <text evidence="4">The sequence shown here is derived from an EMBL/GenBank/DDBJ whole genome shotgun (WGS) entry which is preliminary data.</text>
</comment>
<feature type="compositionally biased region" description="Polar residues" evidence="2">
    <location>
        <begin position="339"/>
        <end position="348"/>
    </location>
</feature>
<dbReference type="Pfam" id="PF02752">
    <property type="entry name" value="Arrestin_C"/>
    <property type="match status" value="1"/>
</dbReference>
<evidence type="ECO:0000256" key="1">
    <source>
        <dbReference type="ARBA" id="ARBA00005298"/>
    </source>
</evidence>
<dbReference type="GO" id="GO:0015031">
    <property type="term" value="P:protein transport"/>
    <property type="evidence" value="ECO:0007669"/>
    <property type="project" value="TreeGrafter"/>
</dbReference>
<feature type="domain" description="Arrestin C-terminal-like" evidence="3">
    <location>
        <begin position="168"/>
        <end position="295"/>
    </location>
</feature>
<dbReference type="EMBL" id="SDOV01000002">
    <property type="protein sequence ID" value="KAH7643873.1"/>
    <property type="molecule type" value="Genomic_DNA"/>
</dbReference>
<dbReference type="Pfam" id="PF00339">
    <property type="entry name" value="Arrestin_N"/>
    <property type="match status" value="1"/>
</dbReference>
<reference evidence="4" key="1">
    <citation type="submission" date="2020-06" db="EMBL/GenBank/DDBJ databases">
        <authorList>
            <person name="Ji K."/>
            <person name="Li J."/>
        </authorList>
    </citation>
    <scope>NUCLEOTIDE SEQUENCE</scope>
    <source>
        <strain evidence="4">JKM2019</strain>
        <tissue evidence="4">Whole body</tissue>
    </source>
</reference>
<protein>
    <submittedName>
        <fullName evidence="4">Arrestin domain-containing protein 3-like</fullName>
    </submittedName>
</protein>
<dbReference type="OrthoDB" id="6489733at2759"/>
<proteinExistence type="inferred from homology"/>
<dbReference type="InterPro" id="IPR014756">
    <property type="entry name" value="Ig_E-set"/>
</dbReference>